<dbReference type="NCBIfam" id="TIGR00492">
    <property type="entry name" value="alr"/>
    <property type="match status" value="1"/>
</dbReference>
<accession>A0A974SNG8</accession>
<dbReference type="Gene3D" id="2.40.37.10">
    <property type="entry name" value="Lyase, Ornithine Decarboxylase, Chain A, domain 1"/>
    <property type="match status" value="1"/>
</dbReference>
<dbReference type="RefSeq" id="WP_203386375.1">
    <property type="nucleotide sequence ID" value="NZ_CP064781.1"/>
</dbReference>
<evidence type="ECO:0000259" key="10">
    <source>
        <dbReference type="SMART" id="SM01005"/>
    </source>
</evidence>
<dbReference type="SMART" id="SM01005">
    <property type="entry name" value="Ala_racemase_C"/>
    <property type="match status" value="1"/>
</dbReference>
<dbReference type="FunFam" id="3.20.20.10:FF:000002">
    <property type="entry name" value="Alanine racemase"/>
    <property type="match status" value="1"/>
</dbReference>
<feature type="modified residue" description="N6-(pyridoxal phosphate)lysine" evidence="7 8">
    <location>
        <position position="35"/>
    </location>
</feature>
<comment type="pathway">
    <text evidence="7">Amino-acid biosynthesis; D-alanine biosynthesis; D-alanine from L-alanine: step 1/1.</text>
</comment>
<protein>
    <recommendedName>
        <fullName evidence="4 7">Alanine racemase</fullName>
        <ecNumber evidence="4 7">5.1.1.1</ecNumber>
    </recommendedName>
</protein>
<comment type="function">
    <text evidence="7">Catalyzes the interconversion of L-alanine and D-alanine. May also act on other amino acids.</text>
</comment>
<dbReference type="Pfam" id="PF00842">
    <property type="entry name" value="Ala_racemase_C"/>
    <property type="match status" value="1"/>
</dbReference>
<reference evidence="11" key="1">
    <citation type="submission" date="2020-11" db="EMBL/GenBank/DDBJ databases">
        <title>Azospira restricta DSM 18626 genome sequence.</title>
        <authorList>
            <person name="Moe W.M."/>
        </authorList>
    </citation>
    <scope>NUCLEOTIDE SEQUENCE</scope>
    <source>
        <strain evidence="11">DSM 18626</strain>
    </source>
</reference>
<evidence type="ECO:0000256" key="6">
    <source>
        <dbReference type="ARBA" id="ARBA00023235"/>
    </source>
</evidence>
<evidence type="ECO:0000256" key="2">
    <source>
        <dbReference type="ARBA" id="ARBA00001933"/>
    </source>
</evidence>
<feature type="active site" description="Proton acceptor; specific for D-alanine" evidence="7">
    <location>
        <position position="35"/>
    </location>
</feature>
<proteinExistence type="inferred from homology"/>
<dbReference type="EMBL" id="CP064781">
    <property type="protein sequence ID" value="QRJ62843.1"/>
    <property type="molecule type" value="Genomic_DNA"/>
</dbReference>
<feature type="domain" description="Alanine racemase C-terminal" evidence="10">
    <location>
        <begin position="232"/>
        <end position="356"/>
    </location>
</feature>
<evidence type="ECO:0000256" key="3">
    <source>
        <dbReference type="ARBA" id="ARBA00007880"/>
    </source>
</evidence>
<comment type="similarity">
    <text evidence="3 7">Belongs to the alanine racemase family.</text>
</comment>
<dbReference type="PRINTS" id="PR00992">
    <property type="entry name" value="ALARACEMASE"/>
</dbReference>
<evidence type="ECO:0000256" key="9">
    <source>
        <dbReference type="PIRSR" id="PIRSR600821-52"/>
    </source>
</evidence>
<feature type="binding site" evidence="7 9">
    <location>
        <position position="131"/>
    </location>
    <ligand>
        <name>substrate</name>
    </ligand>
</feature>
<keyword evidence="6 7" id="KW-0413">Isomerase</keyword>
<dbReference type="SUPFAM" id="SSF51419">
    <property type="entry name" value="PLP-binding barrel"/>
    <property type="match status" value="1"/>
</dbReference>
<dbReference type="PROSITE" id="PS00395">
    <property type="entry name" value="ALANINE_RACEMASE"/>
    <property type="match status" value="1"/>
</dbReference>
<dbReference type="InterPro" id="IPR011079">
    <property type="entry name" value="Ala_racemase_C"/>
</dbReference>
<name>A0A974SNG8_9RHOO</name>
<dbReference type="Gene3D" id="3.20.20.10">
    <property type="entry name" value="Alanine racemase"/>
    <property type="match status" value="1"/>
</dbReference>
<dbReference type="InterPro" id="IPR029066">
    <property type="entry name" value="PLP-binding_barrel"/>
</dbReference>
<dbReference type="PANTHER" id="PTHR30511:SF0">
    <property type="entry name" value="ALANINE RACEMASE, CATABOLIC-RELATED"/>
    <property type="match status" value="1"/>
</dbReference>
<dbReference type="GO" id="GO:0008784">
    <property type="term" value="F:alanine racemase activity"/>
    <property type="evidence" value="ECO:0007669"/>
    <property type="project" value="UniProtKB-UniRule"/>
</dbReference>
<dbReference type="AlphaFoldDB" id="A0A974SNG8"/>
<keyword evidence="12" id="KW-1185">Reference proteome</keyword>
<dbReference type="Proteomes" id="UP000663444">
    <property type="component" value="Chromosome"/>
</dbReference>
<comment type="catalytic activity">
    <reaction evidence="1 7">
        <text>L-alanine = D-alanine</text>
        <dbReference type="Rhea" id="RHEA:20249"/>
        <dbReference type="ChEBI" id="CHEBI:57416"/>
        <dbReference type="ChEBI" id="CHEBI:57972"/>
        <dbReference type="EC" id="5.1.1.1"/>
    </reaction>
</comment>
<dbReference type="FunFam" id="2.40.37.10:FF:000002">
    <property type="entry name" value="Alanine racemase"/>
    <property type="match status" value="1"/>
</dbReference>
<evidence type="ECO:0000256" key="5">
    <source>
        <dbReference type="ARBA" id="ARBA00022898"/>
    </source>
</evidence>
<evidence type="ECO:0000313" key="12">
    <source>
        <dbReference type="Proteomes" id="UP000663444"/>
    </source>
</evidence>
<dbReference type="Pfam" id="PF01168">
    <property type="entry name" value="Ala_racemase_N"/>
    <property type="match status" value="1"/>
</dbReference>
<comment type="cofactor">
    <cofactor evidence="2 7 8">
        <name>pyridoxal 5'-phosphate</name>
        <dbReference type="ChEBI" id="CHEBI:597326"/>
    </cofactor>
</comment>
<dbReference type="GO" id="GO:0030632">
    <property type="term" value="P:D-alanine biosynthetic process"/>
    <property type="evidence" value="ECO:0007669"/>
    <property type="project" value="UniProtKB-UniRule"/>
</dbReference>
<evidence type="ECO:0000256" key="4">
    <source>
        <dbReference type="ARBA" id="ARBA00013089"/>
    </source>
</evidence>
<dbReference type="GO" id="GO:0005829">
    <property type="term" value="C:cytosol"/>
    <property type="evidence" value="ECO:0007669"/>
    <property type="project" value="TreeGrafter"/>
</dbReference>
<dbReference type="InterPro" id="IPR009006">
    <property type="entry name" value="Ala_racemase/Decarboxylase_C"/>
</dbReference>
<dbReference type="CDD" id="cd06827">
    <property type="entry name" value="PLPDE_III_AR_proteobact"/>
    <property type="match status" value="1"/>
</dbReference>
<dbReference type="InterPro" id="IPR001608">
    <property type="entry name" value="Ala_racemase_N"/>
</dbReference>
<dbReference type="PANTHER" id="PTHR30511">
    <property type="entry name" value="ALANINE RACEMASE"/>
    <property type="match status" value="1"/>
</dbReference>
<evidence type="ECO:0000313" key="11">
    <source>
        <dbReference type="EMBL" id="QRJ62843.1"/>
    </source>
</evidence>
<sequence>MPRPINARIDRSALLHNYLLAKSRVPGSRAWAVVKANAYGHGLLNAADALAEAADGFALLDLAEAVALREAGIRQPILLLEGFFTAEDLELVAEHRLSVVVHRLDQLQLLRQVGLPLRVPVYVKFNTGMNRLGFRPEQLAALRDELAKNQAVSEVTLMSHFAEADGERGIDWQLQRFRAMAGEWRGPVSLANSAAILRYPQTGRDWVRPGIMLYGGSPFADASAESLGLRPAMTLTSEIIAVQTVAAGERVGYGGLFAAERETRVGVVACGYADGYPRHAPTGTPVLVGGRRTRTLGRVSMDMLMVDLSDLREAGVGTPVTLWGEGLAADEVAAAAGTISYELFCALAKRVPVTVV</sequence>
<dbReference type="InterPro" id="IPR020622">
    <property type="entry name" value="Ala_racemase_pyridoxalP-BS"/>
</dbReference>
<organism evidence="11 12">
    <name type="scientific">Azospira restricta</name>
    <dbReference type="NCBI Taxonomy" id="404405"/>
    <lineage>
        <taxon>Bacteria</taxon>
        <taxon>Pseudomonadati</taxon>
        <taxon>Pseudomonadota</taxon>
        <taxon>Betaproteobacteria</taxon>
        <taxon>Rhodocyclales</taxon>
        <taxon>Rhodocyclaceae</taxon>
        <taxon>Azospira</taxon>
    </lineage>
</organism>
<keyword evidence="5 7" id="KW-0663">Pyridoxal phosphate</keyword>
<feature type="active site" description="Proton acceptor; specific for L-alanine" evidence="7">
    <location>
        <position position="253"/>
    </location>
</feature>
<dbReference type="HAMAP" id="MF_01201">
    <property type="entry name" value="Ala_racemase"/>
    <property type="match status" value="1"/>
</dbReference>
<dbReference type="SUPFAM" id="SSF50621">
    <property type="entry name" value="Alanine racemase C-terminal domain-like"/>
    <property type="match status" value="1"/>
</dbReference>
<feature type="binding site" evidence="7 9">
    <location>
        <position position="301"/>
    </location>
    <ligand>
        <name>substrate</name>
    </ligand>
</feature>
<evidence type="ECO:0000256" key="1">
    <source>
        <dbReference type="ARBA" id="ARBA00000316"/>
    </source>
</evidence>
<gene>
    <name evidence="11" type="primary">alr</name>
    <name evidence="11" type="ORF">IWH25_13860</name>
</gene>
<evidence type="ECO:0000256" key="7">
    <source>
        <dbReference type="HAMAP-Rule" id="MF_01201"/>
    </source>
</evidence>
<evidence type="ECO:0000256" key="8">
    <source>
        <dbReference type="PIRSR" id="PIRSR600821-50"/>
    </source>
</evidence>
<dbReference type="InterPro" id="IPR000821">
    <property type="entry name" value="Ala_racemase"/>
</dbReference>
<dbReference type="GO" id="GO:0030170">
    <property type="term" value="F:pyridoxal phosphate binding"/>
    <property type="evidence" value="ECO:0007669"/>
    <property type="project" value="UniProtKB-UniRule"/>
</dbReference>
<dbReference type="EC" id="5.1.1.1" evidence="4 7"/>
<dbReference type="KEGG" id="ares:IWH25_13860"/>